<sequence>MYISVTLLMGNGKRLSPYAIRTQTPAVGWLYYEVDGSVVRAFLRRKDGFELLALHHARLVGCCGQRGALIEGVEYRRKGVKHSICDRQAWWCEAPPRTKPLLDHQARILAAELEYLARKLAGWGYD</sequence>
<dbReference type="Proteomes" id="UP000070433">
    <property type="component" value="Chromosome"/>
</dbReference>
<proteinExistence type="predicted"/>
<keyword evidence="2" id="KW-1185">Reference proteome</keyword>
<dbReference type="EMBL" id="CP010951">
    <property type="protein sequence ID" value="AMO23670.1"/>
    <property type="molecule type" value="Genomic_DNA"/>
</dbReference>
<reference evidence="1 2" key="1">
    <citation type="journal article" date="2014" name="Int. J. Syst. Evol. Microbiol.">
        <title>Ramlibacter solisilvae sp. nov., isolated from forest soil, and emended description of the genus Ramlibacter.</title>
        <authorList>
            <person name="Lee H.J."/>
            <person name="Lee S.H."/>
            <person name="Lee S.S."/>
            <person name="Lee J.S."/>
            <person name="Kim Y."/>
            <person name="Kim S.C."/>
            <person name="Jeon C.O."/>
        </authorList>
    </citation>
    <scope>NUCLEOTIDE SEQUENCE [LARGE SCALE GENOMIC DNA]</scope>
    <source>
        <strain evidence="1 2">5-10</strain>
    </source>
</reference>
<evidence type="ECO:0000313" key="1">
    <source>
        <dbReference type="EMBL" id="AMO23670.1"/>
    </source>
</evidence>
<gene>
    <name evidence="1" type="ORF">UC35_13255</name>
</gene>
<dbReference type="AlphaFoldDB" id="A0A127JUK9"/>
<protein>
    <submittedName>
        <fullName evidence="1">Uncharacterized protein</fullName>
    </submittedName>
</protein>
<name>A0A127JUK9_9BURK</name>
<evidence type="ECO:0000313" key="2">
    <source>
        <dbReference type="Proteomes" id="UP000070433"/>
    </source>
</evidence>
<dbReference type="RefSeq" id="WP_061500436.1">
    <property type="nucleotide sequence ID" value="NZ_CP010951.1"/>
</dbReference>
<accession>A0A127JUK9</accession>
<organism evidence="1 2">
    <name type="scientific">Ramlibacter tataouinensis</name>
    <dbReference type="NCBI Taxonomy" id="94132"/>
    <lineage>
        <taxon>Bacteria</taxon>
        <taxon>Pseudomonadati</taxon>
        <taxon>Pseudomonadota</taxon>
        <taxon>Betaproteobacteria</taxon>
        <taxon>Burkholderiales</taxon>
        <taxon>Comamonadaceae</taxon>
        <taxon>Ramlibacter</taxon>
    </lineage>
</organism>